<keyword evidence="1" id="KW-0472">Membrane</keyword>
<feature type="transmembrane region" description="Helical" evidence="1">
    <location>
        <begin position="12"/>
        <end position="29"/>
    </location>
</feature>
<sequence>MKEERSFIGSMFKWMFILFNLFMLALVYMTQTSTDESNMLVSIGGGMGIAMLAGMWMMGAIVLGGFTYFTRAKN</sequence>
<evidence type="ECO:0000313" key="2">
    <source>
        <dbReference type="EMBL" id="CAA6805353.1"/>
    </source>
</evidence>
<feature type="transmembrane region" description="Helical" evidence="1">
    <location>
        <begin position="49"/>
        <end position="69"/>
    </location>
</feature>
<reference evidence="2" key="1">
    <citation type="submission" date="2020-01" db="EMBL/GenBank/DDBJ databases">
        <authorList>
            <person name="Meier V. D."/>
            <person name="Meier V D."/>
        </authorList>
    </citation>
    <scope>NUCLEOTIDE SEQUENCE</scope>
    <source>
        <strain evidence="2">HLG_WM_MAG_02</strain>
    </source>
</reference>
<keyword evidence="1" id="KW-0812">Transmembrane</keyword>
<accession>A0A6S6SAE8</accession>
<organism evidence="2">
    <name type="scientific">uncultured Sulfurovum sp</name>
    <dbReference type="NCBI Taxonomy" id="269237"/>
    <lineage>
        <taxon>Bacteria</taxon>
        <taxon>Pseudomonadati</taxon>
        <taxon>Campylobacterota</taxon>
        <taxon>Epsilonproteobacteria</taxon>
        <taxon>Campylobacterales</taxon>
        <taxon>Sulfurovaceae</taxon>
        <taxon>Sulfurovum</taxon>
        <taxon>environmental samples</taxon>
    </lineage>
</organism>
<proteinExistence type="predicted"/>
<gene>
    <name evidence="2" type="ORF">HELGO_WM11452</name>
</gene>
<evidence type="ECO:0000256" key="1">
    <source>
        <dbReference type="SAM" id="Phobius"/>
    </source>
</evidence>
<dbReference type="AlphaFoldDB" id="A0A6S6SAE8"/>
<name>A0A6S6SAE8_9BACT</name>
<keyword evidence="1" id="KW-1133">Transmembrane helix</keyword>
<dbReference type="EMBL" id="CACVAZ010000023">
    <property type="protein sequence ID" value="CAA6805353.1"/>
    <property type="molecule type" value="Genomic_DNA"/>
</dbReference>
<protein>
    <submittedName>
        <fullName evidence="2">Uncharacterized protein</fullName>
    </submittedName>
</protein>